<feature type="compositionally biased region" description="Low complexity" evidence="6">
    <location>
        <begin position="1"/>
        <end position="24"/>
    </location>
</feature>
<dbReference type="GO" id="GO:0141005">
    <property type="term" value="P:transposable element silencing by heterochromatin formation"/>
    <property type="evidence" value="ECO:0007669"/>
    <property type="project" value="EnsemblMetazoa"/>
</dbReference>
<evidence type="ECO:0000256" key="2">
    <source>
        <dbReference type="ARBA" id="ARBA00023015"/>
    </source>
</evidence>
<feature type="compositionally biased region" description="Low complexity" evidence="6">
    <location>
        <begin position="433"/>
        <end position="455"/>
    </location>
</feature>
<feature type="region of interest" description="Disordered" evidence="6">
    <location>
        <begin position="429"/>
        <end position="483"/>
    </location>
</feature>
<feature type="compositionally biased region" description="Basic residues" evidence="6">
    <location>
        <begin position="400"/>
        <end position="416"/>
    </location>
</feature>
<gene>
    <name evidence="7" type="primary">Dgri\GH23144</name>
    <name evidence="7" type="ORF">Dgri_GH23144</name>
</gene>
<evidence type="ECO:0000256" key="6">
    <source>
        <dbReference type="SAM" id="MobiDB-lite"/>
    </source>
</evidence>
<evidence type="ECO:0000256" key="4">
    <source>
        <dbReference type="ARBA" id="ARBA00023242"/>
    </source>
</evidence>
<accession>B4JVL0</accession>
<feature type="compositionally biased region" description="Basic and acidic residues" evidence="6">
    <location>
        <begin position="27"/>
        <end position="46"/>
    </location>
</feature>
<dbReference type="GO" id="GO:0006355">
    <property type="term" value="P:regulation of DNA-templated transcription"/>
    <property type="evidence" value="ECO:0007669"/>
    <property type="project" value="InterPro"/>
</dbReference>
<dbReference type="PANTHER" id="PTHR16088:SF3">
    <property type="entry name" value="GON-4-LIKE PROTEIN"/>
    <property type="match status" value="1"/>
</dbReference>
<organism evidence="8">
    <name type="scientific">Drosophila grimshawi</name>
    <name type="common">Hawaiian fruit fly</name>
    <name type="synonym">Idiomyia grimshawi</name>
    <dbReference type="NCBI Taxonomy" id="7222"/>
    <lineage>
        <taxon>Eukaryota</taxon>
        <taxon>Metazoa</taxon>
        <taxon>Ecdysozoa</taxon>
        <taxon>Arthropoda</taxon>
        <taxon>Hexapoda</taxon>
        <taxon>Insecta</taxon>
        <taxon>Pterygota</taxon>
        <taxon>Neoptera</taxon>
        <taxon>Endopterygota</taxon>
        <taxon>Diptera</taxon>
        <taxon>Brachycera</taxon>
        <taxon>Muscomorpha</taxon>
        <taxon>Ephydroidea</taxon>
        <taxon>Drosophilidae</taxon>
        <taxon>Drosophila</taxon>
        <taxon>Hawaiian Drosophila</taxon>
    </lineage>
</organism>
<dbReference type="InterPro" id="IPR036600">
    <property type="entry name" value="PAH_sf"/>
</dbReference>
<evidence type="ECO:0000256" key="5">
    <source>
        <dbReference type="PROSITE-ProRule" id="PRU00810"/>
    </source>
</evidence>
<dbReference type="EMBL" id="CH916375">
    <property type="protein sequence ID" value="EDV98478.1"/>
    <property type="molecule type" value="Genomic_DNA"/>
</dbReference>
<comment type="subcellular location">
    <subcellularLocation>
        <location evidence="1 5">Nucleus</location>
    </subcellularLocation>
</comment>
<keyword evidence="4 5" id="KW-0539">Nucleus</keyword>
<dbReference type="OMA" id="DSLNCAH"/>
<dbReference type="GO" id="GO:0035363">
    <property type="term" value="C:histone locus body"/>
    <property type="evidence" value="ECO:0007669"/>
    <property type="project" value="EnsemblMetazoa"/>
</dbReference>
<evidence type="ECO:0000313" key="7">
    <source>
        <dbReference type="EMBL" id="EDV98478.1"/>
    </source>
</evidence>
<dbReference type="SUPFAM" id="SSF47762">
    <property type="entry name" value="PAH2 domain"/>
    <property type="match status" value="1"/>
</dbReference>
<reference evidence="7 8" key="1">
    <citation type="journal article" date="2007" name="Nature">
        <title>Evolution of genes and genomes on the Drosophila phylogeny.</title>
        <authorList>
            <consortium name="Drosophila 12 Genomes Consortium"/>
            <person name="Clark A.G."/>
            <person name="Eisen M.B."/>
            <person name="Smith D.R."/>
            <person name="Bergman C.M."/>
            <person name="Oliver B."/>
            <person name="Markow T.A."/>
            <person name="Kaufman T.C."/>
            <person name="Kellis M."/>
            <person name="Gelbart W."/>
            <person name="Iyer V.N."/>
            <person name="Pollard D.A."/>
            <person name="Sackton T.B."/>
            <person name="Larracuente A.M."/>
            <person name="Singh N.D."/>
            <person name="Abad J.P."/>
            <person name="Abt D.N."/>
            <person name="Adryan B."/>
            <person name="Aguade M."/>
            <person name="Akashi H."/>
            <person name="Anderson W.W."/>
            <person name="Aquadro C.F."/>
            <person name="Ardell D.H."/>
            <person name="Arguello R."/>
            <person name="Artieri C.G."/>
            <person name="Barbash D.A."/>
            <person name="Barker D."/>
            <person name="Barsanti P."/>
            <person name="Batterham P."/>
            <person name="Batzoglou S."/>
            <person name="Begun D."/>
            <person name="Bhutkar A."/>
            <person name="Blanco E."/>
            <person name="Bosak S.A."/>
            <person name="Bradley R.K."/>
            <person name="Brand A.D."/>
            <person name="Brent M.R."/>
            <person name="Brooks A.N."/>
            <person name="Brown R.H."/>
            <person name="Butlin R.K."/>
            <person name="Caggese C."/>
            <person name="Calvi B.R."/>
            <person name="Bernardo de Carvalho A."/>
            <person name="Caspi A."/>
            <person name="Castrezana S."/>
            <person name="Celniker S.E."/>
            <person name="Chang J.L."/>
            <person name="Chapple C."/>
            <person name="Chatterji S."/>
            <person name="Chinwalla A."/>
            <person name="Civetta A."/>
            <person name="Clifton S.W."/>
            <person name="Comeron J.M."/>
            <person name="Costello J.C."/>
            <person name="Coyne J.A."/>
            <person name="Daub J."/>
            <person name="David R.G."/>
            <person name="Delcher A.L."/>
            <person name="Delehaunty K."/>
            <person name="Do C.B."/>
            <person name="Ebling H."/>
            <person name="Edwards K."/>
            <person name="Eickbush T."/>
            <person name="Evans J.D."/>
            <person name="Filipski A."/>
            <person name="Findeiss S."/>
            <person name="Freyhult E."/>
            <person name="Fulton L."/>
            <person name="Fulton R."/>
            <person name="Garcia A.C."/>
            <person name="Gardiner A."/>
            <person name="Garfield D.A."/>
            <person name="Garvin B.E."/>
            <person name="Gibson G."/>
            <person name="Gilbert D."/>
            <person name="Gnerre S."/>
            <person name="Godfrey J."/>
            <person name="Good R."/>
            <person name="Gotea V."/>
            <person name="Gravely B."/>
            <person name="Greenberg A.J."/>
            <person name="Griffiths-Jones S."/>
            <person name="Gross S."/>
            <person name="Guigo R."/>
            <person name="Gustafson E.A."/>
            <person name="Haerty W."/>
            <person name="Hahn M.W."/>
            <person name="Halligan D.L."/>
            <person name="Halpern A.L."/>
            <person name="Halter G.M."/>
            <person name="Han M.V."/>
            <person name="Heger A."/>
            <person name="Hillier L."/>
            <person name="Hinrichs A.S."/>
            <person name="Holmes I."/>
            <person name="Hoskins R.A."/>
            <person name="Hubisz M.J."/>
            <person name="Hultmark D."/>
            <person name="Huntley M.A."/>
            <person name="Jaffe D.B."/>
            <person name="Jagadeeshan S."/>
            <person name="Jeck W.R."/>
            <person name="Johnson J."/>
            <person name="Jones C.D."/>
            <person name="Jordan W.C."/>
            <person name="Karpen G.H."/>
            <person name="Kataoka E."/>
            <person name="Keightley P.D."/>
            <person name="Kheradpour P."/>
            <person name="Kirkness E.F."/>
            <person name="Koerich L.B."/>
            <person name="Kristiansen K."/>
            <person name="Kudrna D."/>
            <person name="Kulathinal R.J."/>
            <person name="Kumar S."/>
            <person name="Kwok R."/>
            <person name="Lander E."/>
            <person name="Langley C.H."/>
            <person name="Lapoint R."/>
            <person name="Lazzaro B.P."/>
            <person name="Lee S.J."/>
            <person name="Levesque L."/>
            <person name="Li R."/>
            <person name="Lin C.F."/>
            <person name="Lin M.F."/>
            <person name="Lindblad-Toh K."/>
            <person name="Llopart A."/>
            <person name="Long M."/>
            <person name="Low L."/>
            <person name="Lozovsky E."/>
            <person name="Lu J."/>
            <person name="Luo M."/>
            <person name="Machado C.A."/>
            <person name="Makalowski W."/>
            <person name="Marzo M."/>
            <person name="Matsuda M."/>
            <person name="Matzkin L."/>
            <person name="McAllister B."/>
            <person name="McBride C.S."/>
            <person name="McKernan B."/>
            <person name="McKernan K."/>
            <person name="Mendez-Lago M."/>
            <person name="Minx P."/>
            <person name="Mollenhauer M.U."/>
            <person name="Montooth K."/>
            <person name="Mount S.M."/>
            <person name="Mu X."/>
            <person name="Myers E."/>
            <person name="Negre B."/>
            <person name="Newfeld S."/>
            <person name="Nielsen R."/>
            <person name="Noor M.A."/>
            <person name="O'Grady P."/>
            <person name="Pachter L."/>
            <person name="Papaceit M."/>
            <person name="Parisi M.J."/>
            <person name="Parisi M."/>
            <person name="Parts L."/>
            <person name="Pedersen J.S."/>
            <person name="Pesole G."/>
            <person name="Phillippy A.M."/>
            <person name="Ponting C.P."/>
            <person name="Pop M."/>
            <person name="Porcelli D."/>
            <person name="Powell J.R."/>
            <person name="Prohaska S."/>
            <person name="Pruitt K."/>
            <person name="Puig M."/>
            <person name="Quesneville H."/>
            <person name="Ram K.R."/>
            <person name="Rand D."/>
            <person name="Rasmussen M.D."/>
            <person name="Reed L.K."/>
            <person name="Reenan R."/>
            <person name="Reily A."/>
            <person name="Remington K.A."/>
            <person name="Rieger T.T."/>
            <person name="Ritchie M.G."/>
            <person name="Robin C."/>
            <person name="Rogers Y.H."/>
            <person name="Rohde C."/>
            <person name="Rozas J."/>
            <person name="Rubenfield M.J."/>
            <person name="Ruiz A."/>
            <person name="Russo S."/>
            <person name="Salzberg S.L."/>
            <person name="Sanchez-Gracia A."/>
            <person name="Saranga D.J."/>
            <person name="Sato H."/>
            <person name="Schaeffer S.W."/>
            <person name="Schatz M.C."/>
            <person name="Schlenke T."/>
            <person name="Schwartz R."/>
            <person name="Segarra C."/>
            <person name="Singh R.S."/>
            <person name="Sirot L."/>
            <person name="Sirota M."/>
            <person name="Sisneros N.B."/>
            <person name="Smith C.D."/>
            <person name="Smith T.F."/>
            <person name="Spieth J."/>
            <person name="Stage D.E."/>
            <person name="Stark A."/>
            <person name="Stephan W."/>
            <person name="Strausberg R.L."/>
            <person name="Strempel S."/>
            <person name="Sturgill D."/>
            <person name="Sutton G."/>
            <person name="Sutton G.G."/>
            <person name="Tao W."/>
            <person name="Teichmann S."/>
            <person name="Tobari Y.N."/>
            <person name="Tomimura Y."/>
            <person name="Tsolas J.M."/>
            <person name="Valente V.L."/>
            <person name="Venter E."/>
            <person name="Venter J.C."/>
            <person name="Vicario S."/>
            <person name="Vieira F.G."/>
            <person name="Vilella A.J."/>
            <person name="Villasante A."/>
            <person name="Walenz B."/>
            <person name="Wang J."/>
            <person name="Wasserman M."/>
            <person name="Watts T."/>
            <person name="Wilson D."/>
            <person name="Wilson R.K."/>
            <person name="Wing R.A."/>
            <person name="Wolfner M.F."/>
            <person name="Wong A."/>
            <person name="Wong G.K."/>
            <person name="Wu C.I."/>
            <person name="Wu G."/>
            <person name="Yamamoto D."/>
            <person name="Yang H.P."/>
            <person name="Yang S.P."/>
            <person name="Yorke J.A."/>
            <person name="Yoshida K."/>
            <person name="Zdobnov E."/>
            <person name="Zhang P."/>
            <person name="Zhang Y."/>
            <person name="Zimin A.V."/>
            <person name="Baldwin J."/>
            <person name="Abdouelleil A."/>
            <person name="Abdulkadir J."/>
            <person name="Abebe A."/>
            <person name="Abera B."/>
            <person name="Abreu J."/>
            <person name="Acer S.C."/>
            <person name="Aftuck L."/>
            <person name="Alexander A."/>
            <person name="An P."/>
            <person name="Anderson E."/>
            <person name="Anderson S."/>
            <person name="Arachi H."/>
            <person name="Azer M."/>
            <person name="Bachantsang P."/>
            <person name="Barry A."/>
            <person name="Bayul T."/>
            <person name="Berlin A."/>
            <person name="Bessette D."/>
            <person name="Bloom T."/>
            <person name="Blye J."/>
            <person name="Boguslavskiy L."/>
            <person name="Bonnet C."/>
            <person name="Boukhgalter B."/>
            <person name="Bourzgui I."/>
            <person name="Brown A."/>
            <person name="Cahill P."/>
            <person name="Channer S."/>
            <person name="Cheshatsang Y."/>
            <person name="Chuda L."/>
            <person name="Citroen M."/>
            <person name="Collymore A."/>
            <person name="Cooke P."/>
            <person name="Costello M."/>
            <person name="D'Aco K."/>
            <person name="Daza R."/>
            <person name="De Haan G."/>
            <person name="DeGray S."/>
            <person name="DeMaso C."/>
            <person name="Dhargay N."/>
            <person name="Dooley K."/>
            <person name="Dooley E."/>
            <person name="Doricent M."/>
            <person name="Dorje P."/>
            <person name="Dorjee K."/>
            <person name="Dupes A."/>
            <person name="Elong R."/>
            <person name="Falk J."/>
            <person name="Farina A."/>
            <person name="Faro S."/>
            <person name="Ferguson D."/>
            <person name="Fisher S."/>
            <person name="Foley C.D."/>
            <person name="Franke A."/>
            <person name="Friedrich D."/>
            <person name="Gadbois L."/>
            <person name="Gearin G."/>
            <person name="Gearin C.R."/>
            <person name="Giannoukos G."/>
            <person name="Goode T."/>
            <person name="Graham J."/>
            <person name="Grandbois E."/>
            <person name="Grewal S."/>
            <person name="Gyaltsen K."/>
            <person name="Hafez N."/>
            <person name="Hagos B."/>
            <person name="Hall J."/>
            <person name="Henson C."/>
            <person name="Hollinger A."/>
            <person name="Honan T."/>
            <person name="Huard M.D."/>
            <person name="Hughes L."/>
            <person name="Hurhula B."/>
            <person name="Husby M.E."/>
            <person name="Kamat A."/>
            <person name="Kanga B."/>
            <person name="Kashin S."/>
            <person name="Khazanovich D."/>
            <person name="Kisner P."/>
            <person name="Lance K."/>
            <person name="Lara M."/>
            <person name="Lee W."/>
            <person name="Lennon N."/>
            <person name="Letendre F."/>
            <person name="LeVine R."/>
            <person name="Lipovsky A."/>
            <person name="Liu X."/>
            <person name="Liu J."/>
            <person name="Liu S."/>
            <person name="Lokyitsang T."/>
            <person name="Lokyitsang Y."/>
            <person name="Lubonja R."/>
            <person name="Lui A."/>
            <person name="MacDonald P."/>
            <person name="Magnisalis V."/>
            <person name="Maru K."/>
            <person name="Matthews C."/>
            <person name="McCusker W."/>
            <person name="McDonough S."/>
            <person name="Mehta T."/>
            <person name="Meldrim J."/>
            <person name="Meneus L."/>
            <person name="Mihai O."/>
            <person name="Mihalev A."/>
            <person name="Mihova T."/>
            <person name="Mittelman R."/>
            <person name="Mlenga V."/>
            <person name="Montmayeur A."/>
            <person name="Mulrain L."/>
            <person name="Navidi A."/>
            <person name="Naylor J."/>
            <person name="Negash T."/>
            <person name="Nguyen T."/>
            <person name="Nguyen N."/>
            <person name="Nicol R."/>
            <person name="Norbu C."/>
            <person name="Norbu N."/>
            <person name="Novod N."/>
            <person name="O'Neill B."/>
            <person name="Osman S."/>
            <person name="Markiewicz E."/>
            <person name="Oyono O.L."/>
            <person name="Patti C."/>
            <person name="Phunkhang P."/>
            <person name="Pierre F."/>
            <person name="Priest M."/>
            <person name="Raghuraman S."/>
            <person name="Rege F."/>
            <person name="Reyes R."/>
            <person name="Rise C."/>
            <person name="Rogov P."/>
            <person name="Ross K."/>
            <person name="Ryan E."/>
            <person name="Settipalli S."/>
            <person name="Shea T."/>
            <person name="Sherpa N."/>
            <person name="Shi L."/>
            <person name="Shih D."/>
            <person name="Sparrow T."/>
            <person name="Spaulding J."/>
            <person name="Stalker J."/>
            <person name="Stange-Thomann N."/>
            <person name="Stavropoulos S."/>
            <person name="Stone C."/>
            <person name="Strader C."/>
            <person name="Tesfaye S."/>
            <person name="Thomson T."/>
            <person name="Thoulutsang Y."/>
            <person name="Thoulutsang D."/>
            <person name="Topham K."/>
            <person name="Topping I."/>
            <person name="Tsamla T."/>
            <person name="Vassiliev H."/>
            <person name="Vo A."/>
            <person name="Wangchuk T."/>
            <person name="Wangdi T."/>
            <person name="Weiand M."/>
            <person name="Wilkinson J."/>
            <person name="Wilson A."/>
            <person name="Yadav S."/>
            <person name="Young G."/>
            <person name="Yu Q."/>
            <person name="Zembek L."/>
            <person name="Zhong D."/>
            <person name="Zimmer A."/>
            <person name="Zwirko Z."/>
            <person name="Jaffe D.B."/>
            <person name="Alvarez P."/>
            <person name="Brockman W."/>
            <person name="Butler J."/>
            <person name="Chin C."/>
            <person name="Gnerre S."/>
            <person name="Grabherr M."/>
            <person name="Kleber M."/>
            <person name="Mauceli E."/>
            <person name="MacCallum I."/>
        </authorList>
    </citation>
    <scope>NUCLEOTIDE SEQUENCE [LARGE SCALE GENOMIC DNA]</scope>
    <source>
        <strain evidence="8">Tucson 15287-2541.00</strain>
    </source>
</reference>
<name>B4JVL0_DROGR</name>
<dbReference type="PANTHER" id="PTHR16088">
    <property type="entry name" value="YY1 ASSOCIATED PROTEIN-RELATED"/>
    <property type="match status" value="1"/>
</dbReference>
<dbReference type="PROSITE" id="PS51477">
    <property type="entry name" value="PAH"/>
    <property type="match status" value="1"/>
</dbReference>
<evidence type="ECO:0000256" key="1">
    <source>
        <dbReference type="ARBA" id="ARBA00004123"/>
    </source>
</evidence>
<dbReference type="GO" id="GO:0031453">
    <property type="term" value="P:positive regulation of heterochromatin formation"/>
    <property type="evidence" value="ECO:0007669"/>
    <property type="project" value="EnsemblMetazoa"/>
</dbReference>
<feature type="region of interest" description="Disordered" evidence="6">
    <location>
        <begin position="396"/>
        <end position="417"/>
    </location>
</feature>
<proteinExistence type="predicted"/>
<dbReference type="Proteomes" id="UP000001070">
    <property type="component" value="Unassembled WGS sequence"/>
</dbReference>
<keyword evidence="8" id="KW-1185">Reference proteome</keyword>
<dbReference type="Gene3D" id="1.10.10.60">
    <property type="entry name" value="Homeodomain-like"/>
    <property type="match status" value="1"/>
</dbReference>
<dbReference type="GO" id="GO:0051149">
    <property type="term" value="P:positive regulation of muscle cell differentiation"/>
    <property type="evidence" value="ECO:0007669"/>
    <property type="project" value="EnsemblMetazoa"/>
</dbReference>
<feature type="compositionally biased region" description="Basic and acidic residues" evidence="6">
    <location>
        <begin position="554"/>
        <end position="593"/>
    </location>
</feature>
<evidence type="ECO:0000256" key="3">
    <source>
        <dbReference type="ARBA" id="ARBA00023163"/>
    </source>
</evidence>
<dbReference type="HOGENOM" id="CLU_412930_0_0_1"/>
<dbReference type="STRING" id="7222.B4JVL0"/>
<feature type="region of interest" description="Disordered" evidence="6">
    <location>
        <begin position="553"/>
        <end position="593"/>
    </location>
</feature>
<feature type="region of interest" description="Disordered" evidence="6">
    <location>
        <begin position="322"/>
        <end position="362"/>
    </location>
</feature>
<dbReference type="PhylomeDB" id="B4JVL0"/>
<protein>
    <submittedName>
        <fullName evidence="7">GH23144</fullName>
    </submittedName>
</protein>
<dbReference type="OrthoDB" id="6257037at2759"/>
<evidence type="ECO:0000313" key="8">
    <source>
        <dbReference type="Proteomes" id="UP000001070"/>
    </source>
</evidence>
<feature type="compositionally biased region" description="Acidic residues" evidence="6">
    <location>
        <begin position="322"/>
        <end position="334"/>
    </location>
</feature>
<keyword evidence="3" id="KW-0804">Transcription</keyword>
<dbReference type="eggNOG" id="ENOG502QT2W">
    <property type="taxonomic scope" value="Eukaryota"/>
</dbReference>
<sequence>MFCDSHQTSQSPSQSSSSGSPQQQKRQRCEDEARNRRANRQEEMLRHMLQPDSPEERNRKDATFAYNFYEKVEEALLMSDRLEDCHRFNQLLQTFDPKQDKVSDLYLKVEKLLLPDYPELAEVFLNFLLPAEAAELGKFFEYFMITNASNFINKLNVYFSKQPAQIRKIYACLSELAELPSVSMKKVEARILPLLKGNQFLCDWFVQQFPQAKPPQLLLPPAEKTNLHEMLANTSGEFAETLHDVPDETPVQGKAPACQLRYLNGRIFYGSKIMLPAKLSFRAASIYNEQCHDLLTGDPLSCAHGGVRVLGEKLISAAAAVDSDDAADRSEEDDASRSLVIDTTTTTPTTMTTTTGEDENCGSSVDTCDDAALRAHAIRLNGSYYNSSFNNAATSTPHMTHYHHHQHHHAPHHPSAKKTAINFGEISPRRQTSSNLSPLSGLSPLPAAAGLSPQPSDKRKSPNKKVRSPQSAGAASGGPLARPRYNLQPMVVIQGATAARASPAIEFAKRLRTLIGEEESLANGEVALEEMELEVTTQESALEETALEEIALEESAREESTHEESTFEEIAPKDSTPEESTPKESAPEESADKKMNIKIIAQAKHNPGTEIAKLKHDPEDELLPFAAIKMDVEAELLPTHVITTQFDSDEDCKLDVVASLANCSVEQDIQVASVAYTSPSINAIEPAAAGDSSAAWTREEDKVILIEMKRGARDREHLIKRMGDILRNRNELELRTRHQFLMDFLSKLQGK</sequence>
<keyword evidence="2" id="KW-0805">Transcription regulation</keyword>
<dbReference type="InterPro" id="IPR003822">
    <property type="entry name" value="PAH"/>
</dbReference>
<dbReference type="InterPro" id="IPR052435">
    <property type="entry name" value="YY1-Transcr_Regul"/>
</dbReference>
<dbReference type="KEGG" id="dgr:6568895"/>
<feature type="region of interest" description="Disordered" evidence="6">
    <location>
        <begin position="1"/>
        <end position="57"/>
    </location>
</feature>
<dbReference type="GO" id="GO:0003712">
    <property type="term" value="F:transcription coregulator activity"/>
    <property type="evidence" value="ECO:0007669"/>
    <property type="project" value="TreeGrafter"/>
</dbReference>
<feature type="compositionally biased region" description="Low complexity" evidence="6">
    <location>
        <begin position="343"/>
        <end position="355"/>
    </location>
</feature>
<dbReference type="AlphaFoldDB" id="B4JVL0"/>